<accession>A0AAW2ZQ75</accession>
<organism evidence="1 2">
    <name type="scientific">Acrasis kona</name>
    <dbReference type="NCBI Taxonomy" id="1008807"/>
    <lineage>
        <taxon>Eukaryota</taxon>
        <taxon>Discoba</taxon>
        <taxon>Heterolobosea</taxon>
        <taxon>Tetramitia</taxon>
        <taxon>Eutetramitia</taxon>
        <taxon>Acrasidae</taxon>
        <taxon>Acrasis</taxon>
    </lineage>
</organism>
<comment type="caution">
    <text evidence="1">The sequence shown here is derived from an EMBL/GenBank/DDBJ whole genome shotgun (WGS) entry which is preliminary data.</text>
</comment>
<reference evidence="1 2" key="1">
    <citation type="submission" date="2024-03" db="EMBL/GenBank/DDBJ databases">
        <title>The Acrasis kona genome and developmental transcriptomes reveal deep origins of eukaryotic multicellular pathways.</title>
        <authorList>
            <person name="Sheikh S."/>
            <person name="Fu C.-J."/>
            <person name="Brown M.W."/>
            <person name="Baldauf S.L."/>
        </authorList>
    </citation>
    <scope>NUCLEOTIDE SEQUENCE [LARGE SCALE GENOMIC DNA]</scope>
    <source>
        <strain evidence="1 2">ATCC MYA-3509</strain>
    </source>
</reference>
<name>A0AAW2ZQ75_9EUKA</name>
<sequence length="207" mass="24618">MNEETRKYIEAAKRPFGFREYSTLYGQRIFEDLIGKRRFFSPELSKLSLLAEVFQHFANTNESNMKKCTIKEILAYKDGAPQYHRYYHHNIPYLATVFLFRSFRHAVNIKLNNNGFQYVPMNREKMPPRHDCDGWILLEEDDKKDLLPILTILNTASSGAYRFGSCFYNYDESRLDVKFVSTKSEYKNVVVTFENGYPWYDDEEEFN</sequence>
<gene>
    <name evidence="1" type="ORF">AKO1_009819</name>
</gene>
<dbReference type="EMBL" id="JAOPGA020001734">
    <property type="protein sequence ID" value="KAL0490889.1"/>
    <property type="molecule type" value="Genomic_DNA"/>
</dbReference>
<evidence type="ECO:0000313" key="2">
    <source>
        <dbReference type="Proteomes" id="UP001431209"/>
    </source>
</evidence>
<protein>
    <submittedName>
        <fullName evidence="1">Uncharacterized protein</fullName>
    </submittedName>
</protein>
<dbReference type="AlphaFoldDB" id="A0AAW2ZQ75"/>
<proteinExistence type="predicted"/>
<evidence type="ECO:0000313" key="1">
    <source>
        <dbReference type="EMBL" id="KAL0490889.1"/>
    </source>
</evidence>
<dbReference type="Proteomes" id="UP001431209">
    <property type="component" value="Unassembled WGS sequence"/>
</dbReference>
<keyword evidence="2" id="KW-1185">Reference proteome</keyword>